<dbReference type="Gene3D" id="3.40.50.10190">
    <property type="entry name" value="BRCT domain"/>
    <property type="match status" value="1"/>
</dbReference>
<protein>
    <submittedName>
        <fullName evidence="2">Regulator of Ty1 Transposition</fullName>
    </submittedName>
</protein>
<dbReference type="InterPro" id="IPR053036">
    <property type="entry name" value="CellCycle_DNARepair_Reg"/>
</dbReference>
<reference evidence="2" key="1">
    <citation type="submission" date="2023-06" db="EMBL/GenBank/DDBJ databases">
        <title>Conoideocrella luteorostrata (Hypocreales: Clavicipitaceae), a potential biocontrol fungus for elongate hemlock scale in United States Christmas tree production areas.</title>
        <authorList>
            <person name="Barrett H."/>
            <person name="Lovett B."/>
            <person name="Macias A.M."/>
            <person name="Stajich J.E."/>
            <person name="Kasson M.T."/>
        </authorList>
    </citation>
    <scope>NUCLEOTIDE SEQUENCE</scope>
    <source>
        <strain evidence="2">ARSEF 14590</strain>
    </source>
</reference>
<organism evidence="2 3">
    <name type="scientific">Conoideocrella luteorostrata</name>
    <dbReference type="NCBI Taxonomy" id="1105319"/>
    <lineage>
        <taxon>Eukaryota</taxon>
        <taxon>Fungi</taxon>
        <taxon>Dikarya</taxon>
        <taxon>Ascomycota</taxon>
        <taxon>Pezizomycotina</taxon>
        <taxon>Sordariomycetes</taxon>
        <taxon>Hypocreomycetidae</taxon>
        <taxon>Hypocreales</taxon>
        <taxon>Clavicipitaceae</taxon>
        <taxon>Conoideocrella</taxon>
    </lineage>
</organism>
<evidence type="ECO:0000259" key="1">
    <source>
        <dbReference type="Pfam" id="PF16770"/>
    </source>
</evidence>
<dbReference type="EMBL" id="JASWJB010000433">
    <property type="protein sequence ID" value="KAK2590478.1"/>
    <property type="molecule type" value="Genomic_DNA"/>
</dbReference>
<dbReference type="AlphaFoldDB" id="A0AAJ0CEN2"/>
<dbReference type="InterPro" id="IPR001357">
    <property type="entry name" value="BRCT_dom"/>
</dbReference>
<evidence type="ECO:0000313" key="2">
    <source>
        <dbReference type="EMBL" id="KAK2590478.1"/>
    </source>
</evidence>
<feature type="domain" description="BRCT" evidence="1">
    <location>
        <begin position="25"/>
        <end position="65"/>
    </location>
</feature>
<dbReference type="InterPro" id="IPR036420">
    <property type="entry name" value="BRCT_dom_sf"/>
</dbReference>
<dbReference type="Pfam" id="PF16770">
    <property type="entry name" value="RTT107_BRCT_5"/>
    <property type="match status" value="1"/>
</dbReference>
<dbReference type="PANTHER" id="PTHR47667:SF1">
    <property type="entry name" value="REGULATOR OF TY1 TRANSPOSITION PROTEIN 107"/>
    <property type="match status" value="1"/>
</dbReference>
<dbReference type="Proteomes" id="UP001251528">
    <property type="component" value="Unassembled WGS sequence"/>
</dbReference>
<dbReference type="SUPFAM" id="SSF52113">
    <property type="entry name" value="BRCT domain"/>
    <property type="match status" value="1"/>
</dbReference>
<dbReference type="GO" id="GO:0035361">
    <property type="term" value="C:Cul8-RING ubiquitin ligase complex"/>
    <property type="evidence" value="ECO:0007669"/>
    <property type="project" value="TreeGrafter"/>
</dbReference>
<sequence>MGRQQEQGGPMIARVSNATISLHLKIVRTVKFLCSLARGAVVLRSDFIETVLETREVPDANDFILNDEGAEKRYNFKLERSMARAKANRGKLLQGVPVYCTEKIRNGQEPTADIAVQLHR</sequence>
<dbReference type="GO" id="GO:0005634">
    <property type="term" value="C:nucleus"/>
    <property type="evidence" value="ECO:0007669"/>
    <property type="project" value="TreeGrafter"/>
</dbReference>
<gene>
    <name evidence="2" type="primary">ESC4_2</name>
    <name evidence="2" type="ORF">QQS21_011838</name>
</gene>
<proteinExistence type="predicted"/>
<dbReference type="GO" id="GO:1990683">
    <property type="term" value="P:DNA double-strand break attachment to nuclear envelope"/>
    <property type="evidence" value="ECO:0007669"/>
    <property type="project" value="TreeGrafter"/>
</dbReference>
<evidence type="ECO:0000313" key="3">
    <source>
        <dbReference type="Proteomes" id="UP001251528"/>
    </source>
</evidence>
<keyword evidence="3" id="KW-1185">Reference proteome</keyword>
<dbReference type="GO" id="GO:0006302">
    <property type="term" value="P:double-strand break repair"/>
    <property type="evidence" value="ECO:0007669"/>
    <property type="project" value="TreeGrafter"/>
</dbReference>
<name>A0AAJ0CEN2_9HYPO</name>
<comment type="caution">
    <text evidence="2">The sequence shown here is derived from an EMBL/GenBank/DDBJ whole genome shotgun (WGS) entry which is preliminary data.</text>
</comment>
<accession>A0AAJ0CEN2</accession>
<dbReference type="PANTHER" id="PTHR47667">
    <property type="entry name" value="REGULATOR OF TY1 TRANSPOSITION PROTEIN 107"/>
    <property type="match status" value="1"/>
</dbReference>